<organism evidence="1 2">
    <name type="scientific">Brevundimonas abyssalis TAR-001</name>
    <dbReference type="NCBI Taxonomy" id="1391729"/>
    <lineage>
        <taxon>Bacteria</taxon>
        <taxon>Pseudomonadati</taxon>
        <taxon>Pseudomonadota</taxon>
        <taxon>Alphaproteobacteria</taxon>
        <taxon>Caulobacterales</taxon>
        <taxon>Caulobacteraceae</taxon>
        <taxon>Brevundimonas</taxon>
    </lineage>
</organism>
<sequence>MLHRLAATYGVDYAVLMERAGFVSESETPANRAPTSVLGELTPDEEEQLLNFLGYLRSQKARK</sequence>
<dbReference type="Proteomes" id="UP000016569">
    <property type="component" value="Unassembled WGS sequence"/>
</dbReference>
<name>A0A8E0KK69_9CAUL</name>
<keyword evidence="2" id="KW-1185">Reference proteome</keyword>
<gene>
    <name evidence="1" type="ORF">MBEBAB_0859</name>
</gene>
<accession>A0A8E0KK69</accession>
<protein>
    <submittedName>
        <fullName evidence="1">Uncharacterized protein</fullName>
    </submittedName>
</protein>
<reference evidence="2" key="1">
    <citation type="journal article" date="2013" name="Genome Announc.">
        <title>Draft Genome Sequence of the Dimorphic Prosthecate Bacterium Brevundimonas abyssalis TAR-001T.</title>
        <authorList>
            <person name="Tsubouchi T."/>
            <person name="Nishi S."/>
            <person name="Usui K."/>
            <person name="Shimane Y."/>
            <person name="Takaki Y."/>
            <person name="Maruyama T."/>
            <person name="Hatada Y."/>
        </authorList>
    </citation>
    <scope>NUCLEOTIDE SEQUENCE [LARGE SCALE GENOMIC DNA]</scope>
    <source>
        <strain evidence="2">TAR-001</strain>
    </source>
</reference>
<evidence type="ECO:0000313" key="1">
    <source>
        <dbReference type="EMBL" id="GAD58609.1"/>
    </source>
</evidence>
<dbReference type="EMBL" id="BATC01000009">
    <property type="protein sequence ID" value="GAD58609.1"/>
    <property type="molecule type" value="Genomic_DNA"/>
</dbReference>
<dbReference type="AlphaFoldDB" id="A0A8E0KK69"/>
<proteinExistence type="predicted"/>
<evidence type="ECO:0000313" key="2">
    <source>
        <dbReference type="Proteomes" id="UP000016569"/>
    </source>
</evidence>
<comment type="caution">
    <text evidence="1">The sequence shown here is derived from an EMBL/GenBank/DDBJ whole genome shotgun (WGS) entry which is preliminary data.</text>
</comment>